<comment type="caution">
    <text evidence="1">The sequence shown here is derived from an EMBL/GenBank/DDBJ whole genome shotgun (WGS) entry which is preliminary data.</text>
</comment>
<name>A0A316I9U9_9PSEU</name>
<evidence type="ECO:0000313" key="1">
    <source>
        <dbReference type="EMBL" id="PWK89590.1"/>
    </source>
</evidence>
<dbReference type="Proteomes" id="UP000246005">
    <property type="component" value="Unassembled WGS sequence"/>
</dbReference>
<dbReference type="EMBL" id="QGHB01000002">
    <property type="protein sequence ID" value="PWK89590.1"/>
    <property type="molecule type" value="Genomic_DNA"/>
</dbReference>
<protein>
    <submittedName>
        <fullName evidence="1">Uncharacterized protein</fullName>
    </submittedName>
</protein>
<organism evidence="1 2">
    <name type="scientific">Lentzea atacamensis</name>
    <dbReference type="NCBI Taxonomy" id="531938"/>
    <lineage>
        <taxon>Bacteria</taxon>
        <taxon>Bacillati</taxon>
        <taxon>Actinomycetota</taxon>
        <taxon>Actinomycetes</taxon>
        <taxon>Pseudonocardiales</taxon>
        <taxon>Pseudonocardiaceae</taxon>
        <taxon>Lentzea</taxon>
    </lineage>
</organism>
<dbReference type="AlphaFoldDB" id="A0A316I9U9"/>
<proteinExistence type="predicted"/>
<dbReference type="RefSeq" id="WP_146231481.1">
    <property type="nucleotide sequence ID" value="NZ_QGHB01000002.1"/>
</dbReference>
<reference evidence="1 2" key="1">
    <citation type="submission" date="2018-05" db="EMBL/GenBank/DDBJ databases">
        <title>Genomic Encyclopedia of Type Strains, Phase IV (KMG-IV): sequencing the most valuable type-strain genomes for metagenomic binning, comparative biology and taxonomic classification.</title>
        <authorList>
            <person name="Goeker M."/>
        </authorList>
    </citation>
    <scope>NUCLEOTIDE SEQUENCE [LARGE SCALE GENOMIC DNA]</scope>
    <source>
        <strain evidence="1 2">DSM 45480</strain>
    </source>
</reference>
<evidence type="ECO:0000313" key="2">
    <source>
        <dbReference type="Proteomes" id="UP000246005"/>
    </source>
</evidence>
<accession>A0A316I9U9</accession>
<sequence length="99" mass="11240">MWLPKATPFRAQIAVDAETTGQPMPSAMARRYPVDTTSTFWQCWTEVEVVCKLTNRPVLLWLAEYGLDARRGPARACTVITEIRDDLVITWGVRANRDS</sequence>
<gene>
    <name evidence="1" type="ORF">C8D88_102865</name>
</gene>